<dbReference type="STRING" id="6265.A0A0B2V921"/>
<dbReference type="OrthoDB" id="5855789at2759"/>
<name>A0A0B2V921_TOXCA</name>
<reference evidence="2 3" key="1">
    <citation type="submission" date="2014-11" db="EMBL/GenBank/DDBJ databases">
        <title>Genetic blueprint of the zoonotic pathogen Toxocara canis.</title>
        <authorList>
            <person name="Zhu X.-Q."/>
            <person name="Korhonen P.K."/>
            <person name="Cai H."/>
            <person name="Young N.D."/>
            <person name="Nejsum P."/>
            <person name="von Samson-Himmelstjerna G."/>
            <person name="Boag P.R."/>
            <person name="Tan P."/>
            <person name="Li Q."/>
            <person name="Min J."/>
            <person name="Yang Y."/>
            <person name="Wang X."/>
            <person name="Fang X."/>
            <person name="Hall R.S."/>
            <person name="Hofmann A."/>
            <person name="Sternberg P.W."/>
            <person name="Jex A.R."/>
            <person name="Gasser R.B."/>
        </authorList>
    </citation>
    <scope>NUCLEOTIDE SEQUENCE [LARGE SCALE GENOMIC DNA]</scope>
    <source>
        <strain evidence="2">PN_DK_2014</strain>
    </source>
</reference>
<proteinExistence type="predicted"/>
<evidence type="ECO:0000256" key="1">
    <source>
        <dbReference type="SAM" id="Phobius"/>
    </source>
</evidence>
<feature type="transmembrane region" description="Helical" evidence="1">
    <location>
        <begin position="165"/>
        <end position="186"/>
    </location>
</feature>
<comment type="caution">
    <text evidence="2">The sequence shown here is derived from an EMBL/GenBank/DDBJ whole genome shotgun (WGS) entry which is preliminary data.</text>
</comment>
<organism evidence="2 3">
    <name type="scientific">Toxocara canis</name>
    <name type="common">Canine roundworm</name>
    <dbReference type="NCBI Taxonomy" id="6265"/>
    <lineage>
        <taxon>Eukaryota</taxon>
        <taxon>Metazoa</taxon>
        <taxon>Ecdysozoa</taxon>
        <taxon>Nematoda</taxon>
        <taxon>Chromadorea</taxon>
        <taxon>Rhabditida</taxon>
        <taxon>Spirurina</taxon>
        <taxon>Ascaridomorpha</taxon>
        <taxon>Ascaridoidea</taxon>
        <taxon>Toxocaridae</taxon>
        <taxon>Toxocara</taxon>
    </lineage>
</organism>
<evidence type="ECO:0000313" key="3">
    <source>
        <dbReference type="Proteomes" id="UP000031036"/>
    </source>
</evidence>
<evidence type="ECO:0000313" key="2">
    <source>
        <dbReference type="EMBL" id="KHN77977.1"/>
    </source>
</evidence>
<keyword evidence="1" id="KW-1133">Transmembrane helix</keyword>
<dbReference type="EMBL" id="JPKZ01002207">
    <property type="protein sequence ID" value="KHN77977.1"/>
    <property type="molecule type" value="Genomic_DNA"/>
</dbReference>
<sequence>MRRNIRKSEGTSDLDILFTVSRGDSHGYYRPNFIRQRHEQNIVELADDTGLQTISLTTEVCRRDVCVKGGCRDRLSLDDAAYVRYNINDESFYAPRHTRTFECICREGFGGKRLISAAKSSVQEMRYVLQWIRILVSNIYVRSVLLEINVRHLLVVKIIANADKVSFFILKSLTLFLLIFFVFIFLSAC</sequence>
<keyword evidence="3" id="KW-1185">Reference proteome</keyword>
<gene>
    <name evidence="2" type="primary">cdh-4</name>
    <name evidence="2" type="ORF">Tcan_13548</name>
</gene>
<accession>A0A0B2V921</accession>
<dbReference type="Proteomes" id="UP000031036">
    <property type="component" value="Unassembled WGS sequence"/>
</dbReference>
<dbReference type="AlphaFoldDB" id="A0A0B2V921"/>
<protein>
    <submittedName>
        <fullName evidence="2">Cadherin-4</fullName>
    </submittedName>
</protein>
<keyword evidence="1" id="KW-0472">Membrane</keyword>
<keyword evidence="1" id="KW-0812">Transmembrane</keyword>